<dbReference type="Proteomes" id="UP000790347">
    <property type="component" value="Unassembled WGS sequence"/>
</dbReference>
<proteinExistence type="predicted"/>
<name>A0A922I1P2_DERFA</name>
<reference evidence="1" key="2">
    <citation type="journal article" date="2022" name="Res Sq">
        <title>Comparative Genomics Reveals Insights into the Divergent Evolution of Astigmatic Mites and Household Pest Adaptations.</title>
        <authorList>
            <person name="Xiong Q."/>
            <person name="Wan A.T.-Y."/>
            <person name="Liu X.-Y."/>
            <person name="Fung C.S.-H."/>
            <person name="Xiao X."/>
            <person name="Malainual N."/>
            <person name="Hou J."/>
            <person name="Wang L."/>
            <person name="Wang M."/>
            <person name="Yang K."/>
            <person name="Cui Y."/>
            <person name="Leung E."/>
            <person name="Nong W."/>
            <person name="Shin S.-K."/>
            <person name="Au S."/>
            <person name="Jeong K.Y."/>
            <person name="Chew F.T."/>
            <person name="Hui J."/>
            <person name="Leung T.F."/>
            <person name="Tungtrongchitr A."/>
            <person name="Zhong N."/>
            <person name="Liu Z."/>
            <person name="Tsui S."/>
        </authorList>
    </citation>
    <scope>NUCLEOTIDE SEQUENCE</scope>
    <source>
        <strain evidence="1">Derf</strain>
        <tissue evidence="1">Whole organism</tissue>
    </source>
</reference>
<keyword evidence="2" id="KW-1185">Reference proteome</keyword>
<protein>
    <submittedName>
        <fullName evidence="1">Uncharacterized protein</fullName>
    </submittedName>
</protein>
<dbReference type="EMBL" id="ASGP02000003">
    <property type="protein sequence ID" value="KAH9517395.1"/>
    <property type="molecule type" value="Genomic_DNA"/>
</dbReference>
<dbReference type="AlphaFoldDB" id="A0A922I1P2"/>
<reference evidence="1" key="1">
    <citation type="submission" date="2013-05" db="EMBL/GenBank/DDBJ databases">
        <authorList>
            <person name="Yim A.K.Y."/>
            <person name="Chan T.F."/>
            <person name="Ji K.M."/>
            <person name="Liu X.Y."/>
            <person name="Zhou J.W."/>
            <person name="Li R.Q."/>
            <person name="Yang K.Y."/>
            <person name="Li J."/>
            <person name="Li M."/>
            <person name="Law P.T.W."/>
            <person name="Wu Y.L."/>
            <person name="Cai Z.L."/>
            <person name="Qin H."/>
            <person name="Bao Y."/>
            <person name="Leung R.K.K."/>
            <person name="Ng P.K.S."/>
            <person name="Zou J."/>
            <person name="Zhong X.J."/>
            <person name="Ran P.X."/>
            <person name="Zhong N.S."/>
            <person name="Liu Z.G."/>
            <person name="Tsui S.K.W."/>
        </authorList>
    </citation>
    <scope>NUCLEOTIDE SEQUENCE</scope>
    <source>
        <strain evidence="1">Derf</strain>
        <tissue evidence="1">Whole organism</tissue>
    </source>
</reference>
<sequence>MFSSKFYSSSSTSSSLTVTFQKSTWLIIITIIFCRIRSSSTILFGGVKMVPKFLPRVVAGFYSLHPAYETDIPAPIASMAASKPKFVITSAASTFSHNKNNYQQYPGQQQQQIVKYHHEPPMMVKYRKPINHQNQYKKYHQIRLDPHIINNYMLLARKLAIYYGTKYQYSVDILYDQILRIMFD</sequence>
<gene>
    <name evidence="1" type="ORF">DERF_008071</name>
</gene>
<organism evidence="1 2">
    <name type="scientific">Dermatophagoides farinae</name>
    <name type="common">American house dust mite</name>
    <dbReference type="NCBI Taxonomy" id="6954"/>
    <lineage>
        <taxon>Eukaryota</taxon>
        <taxon>Metazoa</taxon>
        <taxon>Ecdysozoa</taxon>
        <taxon>Arthropoda</taxon>
        <taxon>Chelicerata</taxon>
        <taxon>Arachnida</taxon>
        <taxon>Acari</taxon>
        <taxon>Acariformes</taxon>
        <taxon>Sarcoptiformes</taxon>
        <taxon>Astigmata</taxon>
        <taxon>Psoroptidia</taxon>
        <taxon>Analgoidea</taxon>
        <taxon>Pyroglyphidae</taxon>
        <taxon>Dermatophagoidinae</taxon>
        <taxon>Dermatophagoides</taxon>
    </lineage>
</organism>
<comment type="caution">
    <text evidence="1">The sequence shown here is derived from an EMBL/GenBank/DDBJ whole genome shotgun (WGS) entry which is preliminary data.</text>
</comment>
<evidence type="ECO:0000313" key="2">
    <source>
        <dbReference type="Proteomes" id="UP000790347"/>
    </source>
</evidence>
<evidence type="ECO:0000313" key="1">
    <source>
        <dbReference type="EMBL" id="KAH9517395.1"/>
    </source>
</evidence>
<accession>A0A922I1P2</accession>